<dbReference type="InterPro" id="IPR011761">
    <property type="entry name" value="ATP-grasp"/>
</dbReference>
<reference evidence="7 8" key="1">
    <citation type="submission" date="2018-10" db="EMBL/GenBank/DDBJ databases">
        <title>Transmission dynamics of multidrug resistant bacteria on intensive care unit surfaces.</title>
        <authorList>
            <person name="D'Souza A.W."/>
            <person name="Potter R.F."/>
            <person name="Wallace M."/>
            <person name="Shupe A."/>
            <person name="Patel S."/>
            <person name="Sun S."/>
            <person name="Gul D."/>
            <person name="Kwon J.H."/>
            <person name="Andleeb S."/>
            <person name="Burnham C.-A.D."/>
            <person name="Dantas G."/>
        </authorList>
    </citation>
    <scope>NUCLEOTIDE SEQUENCE [LARGE SCALE GENOMIC DNA]</scope>
    <source>
        <strain evidence="7 8">EC_073</strain>
    </source>
</reference>
<organism evidence="7 8">
    <name type="scientific">Enterobacter cloacae</name>
    <dbReference type="NCBI Taxonomy" id="550"/>
    <lineage>
        <taxon>Bacteria</taxon>
        <taxon>Pseudomonadati</taxon>
        <taxon>Pseudomonadota</taxon>
        <taxon>Gammaproteobacteria</taxon>
        <taxon>Enterobacterales</taxon>
        <taxon>Enterobacteriaceae</taxon>
        <taxon>Enterobacter</taxon>
        <taxon>Enterobacter cloacae complex</taxon>
    </lineage>
</organism>
<keyword evidence="4 5" id="KW-0067">ATP-binding</keyword>
<dbReference type="Gene3D" id="3.40.50.20">
    <property type="match status" value="1"/>
</dbReference>
<dbReference type="SUPFAM" id="SSF56059">
    <property type="entry name" value="Glutathione synthetase ATP-binding domain-like"/>
    <property type="match status" value="1"/>
</dbReference>
<dbReference type="EMBL" id="RHWT01000075">
    <property type="protein sequence ID" value="RSB23580.1"/>
    <property type="molecule type" value="Genomic_DNA"/>
</dbReference>
<dbReference type="GO" id="GO:0046872">
    <property type="term" value="F:metal ion binding"/>
    <property type="evidence" value="ECO:0007669"/>
    <property type="project" value="InterPro"/>
</dbReference>
<dbReference type="Gene3D" id="3.30.470.20">
    <property type="entry name" value="ATP-grasp fold, B domain"/>
    <property type="match status" value="1"/>
</dbReference>
<dbReference type="PANTHER" id="PTHR43585:SF2">
    <property type="entry name" value="ATP-GRASP ENZYME FSQD"/>
    <property type="match status" value="1"/>
</dbReference>
<protein>
    <submittedName>
        <fullName evidence="7">ATP-grasp domain-containing protein</fullName>
    </submittedName>
</protein>
<dbReference type="Proteomes" id="UP000275321">
    <property type="component" value="Unassembled WGS sequence"/>
</dbReference>
<sequence length="351" mass="39928">MELRDSEDYIPELIKAISTRKKIKYIISMSEQDLLPCAAARDKLHLDGLSYKDAIKFRDKFIMKQIAESVDVKVPNYSLLSNKDVSLRLLNDHGKIILKPRDGYGSQGVVVINNKDELDYYSTKLNLCSNDYLIEEFIEYDVYHLDVLLRDGKIIFSSLGKYDSPLIDINEKEWSCSFISNKKSSIHLDALRIFKNLISGFGVNDGVFHFEFFSNGKEIYFCEIAIRPAGGGITDTIDQTWDINLNEEHVKLQMNTASSFGPENEFPVCYSAEMLMMSPKGGRIKEIAGIKEINTEEFKKIKIDKAKGDVIEPSRHSGDSVLTIILSSESEDGLKRAMKMVKETVRIEFED</sequence>
<dbReference type="InterPro" id="IPR013815">
    <property type="entry name" value="ATP_grasp_subdomain_1"/>
</dbReference>
<dbReference type="InterPro" id="IPR003135">
    <property type="entry name" value="ATP-grasp_carboxylate-amine"/>
</dbReference>
<evidence type="ECO:0000256" key="1">
    <source>
        <dbReference type="ARBA" id="ARBA00022598"/>
    </source>
</evidence>
<dbReference type="RefSeq" id="WP_125366764.1">
    <property type="nucleotide sequence ID" value="NZ_RHWT01000075.1"/>
</dbReference>
<proteinExistence type="predicted"/>
<feature type="domain" description="ATP-grasp" evidence="6">
    <location>
        <begin position="64"/>
        <end position="254"/>
    </location>
</feature>
<dbReference type="InterPro" id="IPR052032">
    <property type="entry name" value="ATP-dep_AA_Ligase"/>
</dbReference>
<comment type="caution">
    <text evidence="7">The sequence shown here is derived from an EMBL/GenBank/DDBJ whole genome shotgun (WGS) entry which is preliminary data.</text>
</comment>
<dbReference type="GO" id="GO:0006164">
    <property type="term" value="P:purine nucleotide biosynthetic process"/>
    <property type="evidence" value="ECO:0007669"/>
    <property type="project" value="UniProtKB-KW"/>
</dbReference>
<dbReference type="Gene3D" id="3.30.1490.20">
    <property type="entry name" value="ATP-grasp fold, A domain"/>
    <property type="match status" value="1"/>
</dbReference>
<keyword evidence="1" id="KW-0436">Ligase</keyword>
<dbReference type="PANTHER" id="PTHR43585">
    <property type="entry name" value="FUMIPYRROLE BIOSYNTHESIS PROTEIN C"/>
    <property type="match status" value="1"/>
</dbReference>
<evidence type="ECO:0000256" key="4">
    <source>
        <dbReference type="ARBA" id="ARBA00022840"/>
    </source>
</evidence>
<dbReference type="Pfam" id="PF02222">
    <property type="entry name" value="ATP-grasp"/>
    <property type="match status" value="1"/>
</dbReference>
<dbReference type="GO" id="GO:0016874">
    <property type="term" value="F:ligase activity"/>
    <property type="evidence" value="ECO:0007669"/>
    <property type="project" value="UniProtKB-KW"/>
</dbReference>
<gene>
    <name evidence="7" type="ORF">EGK68_25275</name>
</gene>
<keyword evidence="3" id="KW-0658">Purine biosynthesis</keyword>
<dbReference type="PROSITE" id="PS50975">
    <property type="entry name" value="ATP_GRASP"/>
    <property type="match status" value="1"/>
</dbReference>
<keyword evidence="2 5" id="KW-0547">Nucleotide-binding</keyword>
<evidence type="ECO:0000313" key="7">
    <source>
        <dbReference type="EMBL" id="RSB23580.1"/>
    </source>
</evidence>
<evidence type="ECO:0000259" key="6">
    <source>
        <dbReference type="PROSITE" id="PS50975"/>
    </source>
</evidence>
<evidence type="ECO:0000256" key="3">
    <source>
        <dbReference type="ARBA" id="ARBA00022755"/>
    </source>
</evidence>
<evidence type="ECO:0000256" key="5">
    <source>
        <dbReference type="PROSITE-ProRule" id="PRU00409"/>
    </source>
</evidence>
<evidence type="ECO:0000313" key="8">
    <source>
        <dbReference type="Proteomes" id="UP000275321"/>
    </source>
</evidence>
<accession>A0A3R9ALY0</accession>
<dbReference type="AlphaFoldDB" id="A0A3R9ALY0"/>
<evidence type="ECO:0000256" key="2">
    <source>
        <dbReference type="ARBA" id="ARBA00022741"/>
    </source>
</evidence>
<dbReference type="GO" id="GO:0005524">
    <property type="term" value="F:ATP binding"/>
    <property type="evidence" value="ECO:0007669"/>
    <property type="project" value="UniProtKB-UniRule"/>
</dbReference>
<name>A0A3R9ALY0_ENTCL</name>